<name>A0A8C6CYA8_MOSMO</name>
<reference evidence="2" key="1">
    <citation type="submission" date="2025-08" db="UniProtKB">
        <authorList>
            <consortium name="Ensembl"/>
        </authorList>
    </citation>
    <scope>IDENTIFICATION</scope>
</reference>
<evidence type="ECO:0000256" key="1">
    <source>
        <dbReference type="SAM" id="Phobius"/>
    </source>
</evidence>
<feature type="transmembrane region" description="Helical" evidence="1">
    <location>
        <begin position="20"/>
        <end position="39"/>
    </location>
</feature>
<evidence type="ECO:0000313" key="3">
    <source>
        <dbReference type="Proteomes" id="UP000694544"/>
    </source>
</evidence>
<keyword evidence="3" id="KW-1185">Reference proteome</keyword>
<protein>
    <submittedName>
        <fullName evidence="2">Uncharacterized protein</fullName>
    </submittedName>
</protein>
<dbReference type="GeneTree" id="ENSGT00900000143501"/>
<organism evidence="2 3">
    <name type="scientific">Moschus moschiferus</name>
    <name type="common">Siberian musk deer</name>
    <name type="synonym">Moschus sibiricus</name>
    <dbReference type="NCBI Taxonomy" id="68415"/>
    <lineage>
        <taxon>Eukaryota</taxon>
        <taxon>Metazoa</taxon>
        <taxon>Chordata</taxon>
        <taxon>Craniata</taxon>
        <taxon>Vertebrata</taxon>
        <taxon>Euteleostomi</taxon>
        <taxon>Mammalia</taxon>
        <taxon>Eutheria</taxon>
        <taxon>Laurasiatheria</taxon>
        <taxon>Artiodactyla</taxon>
        <taxon>Ruminantia</taxon>
        <taxon>Pecora</taxon>
        <taxon>Moschidae</taxon>
        <taxon>Moschus</taxon>
    </lineage>
</organism>
<proteinExistence type="predicted"/>
<reference evidence="2" key="2">
    <citation type="submission" date="2025-09" db="UniProtKB">
        <authorList>
            <consortium name="Ensembl"/>
        </authorList>
    </citation>
    <scope>IDENTIFICATION</scope>
</reference>
<accession>A0A8C6CYA8</accession>
<sequence>MKQFTSARLHYESLYISLYFSIYLDFTLLAALVMLYFFFQIEFINICAQSTDQLNIFGLVYKSNNTLKRCIPSSVLGKSHWCYKTFQYHFSTCYPDFAELKSMIACNLI</sequence>
<evidence type="ECO:0000313" key="2">
    <source>
        <dbReference type="Ensembl" id="ENSMMSP00000003795.1"/>
    </source>
</evidence>
<dbReference type="Proteomes" id="UP000694544">
    <property type="component" value="Unplaced"/>
</dbReference>
<dbReference type="Ensembl" id="ENSMMST00000004125.1">
    <property type="protein sequence ID" value="ENSMMSP00000003795.1"/>
    <property type="gene ID" value="ENSMMSG00000002865.1"/>
</dbReference>
<keyword evidence="1" id="KW-0812">Transmembrane</keyword>
<dbReference type="AlphaFoldDB" id="A0A8C6CYA8"/>
<keyword evidence="1" id="KW-0472">Membrane</keyword>
<keyword evidence="1" id="KW-1133">Transmembrane helix</keyword>